<keyword evidence="6" id="KW-0695">RNA-directed DNA polymerase</keyword>
<feature type="compositionally biased region" description="Polar residues" evidence="8">
    <location>
        <begin position="318"/>
        <end position="330"/>
    </location>
</feature>
<feature type="region of interest" description="Disordered" evidence="8">
    <location>
        <begin position="310"/>
        <end position="365"/>
    </location>
</feature>
<feature type="compositionally biased region" description="Low complexity" evidence="8">
    <location>
        <begin position="347"/>
        <end position="359"/>
    </location>
</feature>
<dbReference type="PANTHER" id="PTHR37984">
    <property type="entry name" value="PROTEIN CBG26694"/>
    <property type="match status" value="1"/>
</dbReference>
<dbReference type="InterPro" id="IPR050951">
    <property type="entry name" value="Retrovirus_Pol_polyprotein"/>
</dbReference>
<dbReference type="GO" id="GO:0003964">
    <property type="term" value="F:RNA-directed DNA polymerase activity"/>
    <property type="evidence" value="ECO:0007669"/>
    <property type="project" value="UniProtKB-KW"/>
</dbReference>
<dbReference type="Pfam" id="PF17921">
    <property type="entry name" value="Integrase_H2C2"/>
    <property type="match status" value="1"/>
</dbReference>
<dbReference type="InterPro" id="IPR043502">
    <property type="entry name" value="DNA/RNA_pol_sf"/>
</dbReference>
<dbReference type="GO" id="GO:0003676">
    <property type="term" value="F:nucleic acid binding"/>
    <property type="evidence" value="ECO:0007669"/>
    <property type="project" value="InterPro"/>
</dbReference>
<evidence type="ECO:0000256" key="1">
    <source>
        <dbReference type="ARBA" id="ARBA00022679"/>
    </source>
</evidence>
<dbReference type="EMBL" id="JACGWN010000016">
    <property type="protein sequence ID" value="KAL0394591.1"/>
    <property type="molecule type" value="Genomic_DNA"/>
</dbReference>
<evidence type="ECO:0000256" key="6">
    <source>
        <dbReference type="ARBA" id="ARBA00022918"/>
    </source>
</evidence>
<sequence length="985" mass="110710">MEALGENVAGPTESLGSVQGHDHTSEHQGLEAQNRNAPQPEVNPYMQQFLEIMQKMAPSPQPQSQDAVIDKNYEIVRRQGTKVFAGITDPAEAEEWLRNTERVLYKIECTSEQKLRNSKKVEFLELKQNELSVAGYELQFVRLSKYAPEEMSTDELRRDKFKRGLRLEIREKITIKPQSYSALLEAALRVEETSFERSSTEAKWKKLADNLNPSSGQSGAVSFRGSGSQRGWYRSRGIGQTSRSSLVFSSRGGPTLVGFGGRQGPTRSFSGRSIPSCANCGRRHTGECWGAQSIVCYRCRQPGHIIRDCPTWRDNAGGPQTSGPSSVGENSQRSSTSKGRGRGSRGSGNISTTSTGHSSQPQPQARVYAVTKEQAPMAPRVLAIVDRRRIYSKDSFQDEHGKVIAYASRQLRPHEMNYPTHDLELAAIVHALKIWRHYLYGETFQIFTDHKSLKYIPTQMELNLRQRRWIELLKDYDCTIDYHIGKANIVTDNLSRKTVDQLASMICYNMEYLTALRAMDVDFSIGGDILLATIRVKPSLKDKIKDVQGKDSYLKKIKAKVQVGKNDQFVIPEDGILLKGERMCVPNVEELKTEIMHEAHYAPCAMHPGSTKMYRDLRPYYWWPAMKKDVAEFVARCLTCQQVKVEHKHQLDSKIKVKDCTTPYLLERHCKIEAHSSANIFKSRSYGVYPLGARSKPYVQSDVILQSLPSSYDPLIVNYNMNRLDKSIHELINMLVQYEATTHKSEPAVLVGEASTSKVKDKRVGRWKRKKGKGQAVAATAGAGGAPAALTGKGKGKVLERSRKLSKDEMILRLGDGKAVAAKAVGSLSLVISDQYKLEVENQTDRKIKALLVEPRFIGYPKETAGYYFYDPAKGKVFLSRNVVFLEKGFPSDNQRDDVLLEESNEESQHDNTTLFEPPVLTDSVPVLHRSTRESRVPERYGFVGLTSKLDNDAKTYGEAMSDIDSDKWLEAMKSEMDSMGSNQV</sequence>
<keyword evidence="3" id="KW-0540">Nuclease</keyword>
<reference evidence="10" key="1">
    <citation type="submission" date="2020-06" db="EMBL/GenBank/DDBJ databases">
        <authorList>
            <person name="Li T."/>
            <person name="Hu X."/>
            <person name="Zhang T."/>
            <person name="Song X."/>
            <person name="Zhang H."/>
            <person name="Dai N."/>
            <person name="Sheng W."/>
            <person name="Hou X."/>
            <person name="Wei L."/>
        </authorList>
    </citation>
    <scope>NUCLEOTIDE SEQUENCE</scope>
    <source>
        <strain evidence="10">KEN1</strain>
        <tissue evidence="10">Leaf</tissue>
    </source>
</reference>
<accession>A0AAW2SSF5</accession>
<keyword evidence="7" id="KW-0863">Zinc-finger</keyword>
<reference evidence="10" key="2">
    <citation type="journal article" date="2024" name="Plant">
        <title>Genomic evolution and insights into agronomic trait innovations of Sesamum species.</title>
        <authorList>
            <person name="Miao H."/>
            <person name="Wang L."/>
            <person name="Qu L."/>
            <person name="Liu H."/>
            <person name="Sun Y."/>
            <person name="Le M."/>
            <person name="Wang Q."/>
            <person name="Wei S."/>
            <person name="Zheng Y."/>
            <person name="Lin W."/>
            <person name="Duan Y."/>
            <person name="Cao H."/>
            <person name="Xiong S."/>
            <person name="Wang X."/>
            <person name="Wei L."/>
            <person name="Li C."/>
            <person name="Ma Q."/>
            <person name="Ju M."/>
            <person name="Zhao R."/>
            <person name="Li G."/>
            <person name="Mu C."/>
            <person name="Tian Q."/>
            <person name="Mei H."/>
            <person name="Zhang T."/>
            <person name="Gao T."/>
            <person name="Zhang H."/>
        </authorList>
    </citation>
    <scope>NUCLEOTIDE SEQUENCE</scope>
    <source>
        <strain evidence="10">KEN1</strain>
    </source>
</reference>
<evidence type="ECO:0000256" key="3">
    <source>
        <dbReference type="ARBA" id="ARBA00022722"/>
    </source>
</evidence>
<keyword evidence="5" id="KW-0378">Hydrolase</keyword>
<dbReference type="GO" id="GO:0016787">
    <property type="term" value="F:hydrolase activity"/>
    <property type="evidence" value="ECO:0007669"/>
    <property type="project" value="UniProtKB-KW"/>
</dbReference>
<feature type="compositionally biased region" description="Basic and acidic residues" evidence="8">
    <location>
        <begin position="20"/>
        <end position="29"/>
    </location>
</feature>
<comment type="caution">
    <text evidence="10">The sequence shown here is derived from an EMBL/GenBank/DDBJ whole genome shotgun (WGS) entry which is preliminary data.</text>
</comment>
<keyword evidence="1" id="KW-0808">Transferase</keyword>
<dbReference type="InterPro" id="IPR041588">
    <property type="entry name" value="Integrase_H2C2"/>
</dbReference>
<dbReference type="Gene3D" id="4.10.60.10">
    <property type="entry name" value="Zinc finger, CCHC-type"/>
    <property type="match status" value="1"/>
</dbReference>
<keyword evidence="4" id="KW-0255">Endonuclease</keyword>
<dbReference type="Pfam" id="PF17917">
    <property type="entry name" value="RT_RNaseH"/>
    <property type="match status" value="1"/>
</dbReference>
<feature type="domain" description="CCHC-type" evidence="9">
    <location>
        <begin position="296"/>
        <end position="310"/>
    </location>
</feature>
<evidence type="ECO:0000256" key="4">
    <source>
        <dbReference type="ARBA" id="ARBA00022759"/>
    </source>
</evidence>
<dbReference type="InterPro" id="IPR057670">
    <property type="entry name" value="SH3_retrovirus"/>
</dbReference>
<keyword evidence="7" id="KW-0862">Zinc</keyword>
<dbReference type="InterPro" id="IPR041373">
    <property type="entry name" value="RT_RNaseH"/>
</dbReference>
<dbReference type="SUPFAM" id="SSF57756">
    <property type="entry name" value="Retrovirus zinc finger-like domains"/>
    <property type="match status" value="1"/>
</dbReference>
<dbReference type="GO" id="GO:0008270">
    <property type="term" value="F:zinc ion binding"/>
    <property type="evidence" value="ECO:0007669"/>
    <property type="project" value="UniProtKB-KW"/>
</dbReference>
<dbReference type="Pfam" id="PF00098">
    <property type="entry name" value="zf-CCHC"/>
    <property type="match status" value="1"/>
</dbReference>
<protein>
    <recommendedName>
        <fullName evidence="9">CCHC-type domain-containing protein</fullName>
    </recommendedName>
</protein>
<dbReference type="SUPFAM" id="SSF56672">
    <property type="entry name" value="DNA/RNA polymerases"/>
    <property type="match status" value="1"/>
</dbReference>
<dbReference type="Gene3D" id="1.10.340.70">
    <property type="match status" value="1"/>
</dbReference>
<keyword evidence="7" id="KW-0479">Metal-binding</keyword>
<name>A0AAW2SSF5_9LAMI</name>
<proteinExistence type="predicted"/>
<gene>
    <name evidence="10" type="ORF">Slati_4425300</name>
</gene>
<dbReference type="AlphaFoldDB" id="A0AAW2SSF5"/>
<dbReference type="SMART" id="SM00343">
    <property type="entry name" value="ZnF_C2HC"/>
    <property type="match status" value="1"/>
</dbReference>
<feature type="region of interest" description="Disordered" evidence="8">
    <location>
        <begin position="1"/>
        <end position="40"/>
    </location>
</feature>
<evidence type="ECO:0000313" key="10">
    <source>
        <dbReference type="EMBL" id="KAL0394591.1"/>
    </source>
</evidence>
<evidence type="ECO:0000256" key="2">
    <source>
        <dbReference type="ARBA" id="ARBA00022695"/>
    </source>
</evidence>
<evidence type="ECO:0000256" key="7">
    <source>
        <dbReference type="PROSITE-ProRule" id="PRU00047"/>
    </source>
</evidence>
<dbReference type="InterPro" id="IPR001878">
    <property type="entry name" value="Znf_CCHC"/>
</dbReference>
<dbReference type="Pfam" id="PF25597">
    <property type="entry name" value="SH3_retrovirus"/>
    <property type="match status" value="1"/>
</dbReference>
<dbReference type="PANTHER" id="PTHR37984:SF5">
    <property type="entry name" value="PROTEIN NYNRIN-LIKE"/>
    <property type="match status" value="1"/>
</dbReference>
<feature type="compositionally biased region" description="Polar residues" evidence="8">
    <location>
        <begin position="211"/>
        <end position="229"/>
    </location>
</feature>
<evidence type="ECO:0000256" key="8">
    <source>
        <dbReference type="SAM" id="MobiDB-lite"/>
    </source>
</evidence>
<keyword evidence="2" id="KW-0548">Nucleotidyltransferase</keyword>
<dbReference type="InterPro" id="IPR036875">
    <property type="entry name" value="Znf_CCHC_sf"/>
</dbReference>
<feature type="region of interest" description="Disordered" evidence="8">
    <location>
        <begin position="209"/>
        <end position="235"/>
    </location>
</feature>
<evidence type="ECO:0000259" key="9">
    <source>
        <dbReference type="PROSITE" id="PS50158"/>
    </source>
</evidence>
<dbReference type="PROSITE" id="PS50158">
    <property type="entry name" value="ZF_CCHC"/>
    <property type="match status" value="1"/>
</dbReference>
<evidence type="ECO:0000256" key="5">
    <source>
        <dbReference type="ARBA" id="ARBA00022801"/>
    </source>
</evidence>
<dbReference type="CDD" id="cd09274">
    <property type="entry name" value="RNase_HI_RT_Ty3"/>
    <property type="match status" value="1"/>
</dbReference>
<organism evidence="10">
    <name type="scientific">Sesamum latifolium</name>
    <dbReference type="NCBI Taxonomy" id="2727402"/>
    <lineage>
        <taxon>Eukaryota</taxon>
        <taxon>Viridiplantae</taxon>
        <taxon>Streptophyta</taxon>
        <taxon>Embryophyta</taxon>
        <taxon>Tracheophyta</taxon>
        <taxon>Spermatophyta</taxon>
        <taxon>Magnoliopsida</taxon>
        <taxon>eudicotyledons</taxon>
        <taxon>Gunneridae</taxon>
        <taxon>Pentapetalae</taxon>
        <taxon>asterids</taxon>
        <taxon>lamiids</taxon>
        <taxon>Lamiales</taxon>
        <taxon>Pedaliaceae</taxon>
        <taxon>Sesamum</taxon>
    </lineage>
</organism>
<dbReference type="GO" id="GO:0004519">
    <property type="term" value="F:endonuclease activity"/>
    <property type="evidence" value="ECO:0007669"/>
    <property type="project" value="UniProtKB-KW"/>
</dbReference>